<dbReference type="Pfam" id="PF20335">
    <property type="entry name" value="DUF6630"/>
    <property type="match status" value="1"/>
</dbReference>
<reference evidence="2 3" key="1">
    <citation type="submission" date="2020-10" db="EMBL/GenBank/DDBJ databases">
        <title>Phylogeny of dyella-like bacteria.</title>
        <authorList>
            <person name="Fu J."/>
        </authorList>
    </citation>
    <scope>NUCLEOTIDE SEQUENCE [LARGE SCALE GENOMIC DNA]</scope>
    <source>
        <strain evidence="2 3">Gsoil3046</strain>
    </source>
</reference>
<accession>A0ABW8JX32</accession>
<evidence type="ECO:0000313" key="3">
    <source>
        <dbReference type="Proteomes" id="UP001620460"/>
    </source>
</evidence>
<keyword evidence="3" id="KW-1185">Reference proteome</keyword>
<organism evidence="2 3">
    <name type="scientific">Dyella ginsengisoli</name>
    <dbReference type="NCBI Taxonomy" id="363848"/>
    <lineage>
        <taxon>Bacteria</taxon>
        <taxon>Pseudomonadati</taxon>
        <taxon>Pseudomonadota</taxon>
        <taxon>Gammaproteobacteria</taxon>
        <taxon>Lysobacterales</taxon>
        <taxon>Rhodanobacteraceae</taxon>
        <taxon>Dyella</taxon>
    </lineage>
</organism>
<dbReference type="RefSeq" id="WP_404632520.1">
    <property type="nucleotide sequence ID" value="NZ_JADIKM010000002.1"/>
</dbReference>
<dbReference type="InterPro" id="IPR046582">
    <property type="entry name" value="DUF6630"/>
</dbReference>
<evidence type="ECO:0000313" key="2">
    <source>
        <dbReference type="EMBL" id="MFK2904235.1"/>
    </source>
</evidence>
<sequence length="169" mass="18699">MHDFDDDDFADEADDSVESQVWQLLALINPGDEDTALRQFAAWRDVQAESGDGADPVETVGEVIDWTSGFRADDAPTLVQALDELAARWNLAIDWDGDPDDEEFFDEREPTDLLATACDRLLEHGYTTWIYESPAAAHAGWITLSRDAEPMREIATALGINLRLASEAG</sequence>
<feature type="domain" description="DUF6630" evidence="1">
    <location>
        <begin position="21"/>
        <end position="164"/>
    </location>
</feature>
<proteinExistence type="predicted"/>
<gene>
    <name evidence="2" type="ORF">ISP17_09670</name>
</gene>
<dbReference type="Proteomes" id="UP001620460">
    <property type="component" value="Unassembled WGS sequence"/>
</dbReference>
<evidence type="ECO:0000259" key="1">
    <source>
        <dbReference type="Pfam" id="PF20335"/>
    </source>
</evidence>
<name>A0ABW8JX32_9GAMM</name>
<protein>
    <recommendedName>
        <fullName evidence="1">DUF6630 domain-containing protein</fullName>
    </recommendedName>
</protein>
<dbReference type="EMBL" id="JADIKM010000002">
    <property type="protein sequence ID" value="MFK2904235.1"/>
    <property type="molecule type" value="Genomic_DNA"/>
</dbReference>
<comment type="caution">
    <text evidence="2">The sequence shown here is derived from an EMBL/GenBank/DDBJ whole genome shotgun (WGS) entry which is preliminary data.</text>
</comment>